<keyword evidence="2" id="KW-1185">Reference proteome</keyword>
<dbReference type="Pfam" id="PF04947">
    <property type="entry name" value="Pox_VLTF3"/>
    <property type="match status" value="1"/>
</dbReference>
<dbReference type="Proteomes" id="UP001314263">
    <property type="component" value="Unassembled WGS sequence"/>
</dbReference>
<evidence type="ECO:0000313" key="1">
    <source>
        <dbReference type="EMBL" id="CAK0767669.1"/>
    </source>
</evidence>
<name>A0AAV1HZV0_9CHLO</name>
<organism evidence="1 2">
    <name type="scientific">Coccomyxa viridis</name>
    <dbReference type="NCBI Taxonomy" id="1274662"/>
    <lineage>
        <taxon>Eukaryota</taxon>
        <taxon>Viridiplantae</taxon>
        <taxon>Chlorophyta</taxon>
        <taxon>core chlorophytes</taxon>
        <taxon>Trebouxiophyceae</taxon>
        <taxon>Trebouxiophyceae incertae sedis</taxon>
        <taxon>Coccomyxaceae</taxon>
        <taxon>Coccomyxa</taxon>
    </lineage>
</organism>
<dbReference type="GO" id="GO:0046782">
    <property type="term" value="P:regulation of viral transcription"/>
    <property type="evidence" value="ECO:0007669"/>
    <property type="project" value="InterPro"/>
</dbReference>
<dbReference type="AlphaFoldDB" id="A0AAV1HZV0"/>
<reference evidence="1 2" key="1">
    <citation type="submission" date="2023-10" db="EMBL/GenBank/DDBJ databases">
        <authorList>
            <person name="Maclean D."/>
            <person name="Macfadyen A."/>
        </authorList>
    </citation>
    <scope>NUCLEOTIDE SEQUENCE [LARGE SCALE GENOMIC DNA]</scope>
</reference>
<dbReference type="InterPro" id="IPR035901">
    <property type="entry name" value="GIY-YIG_endonuc_sf"/>
</dbReference>
<evidence type="ECO:0000313" key="2">
    <source>
        <dbReference type="Proteomes" id="UP001314263"/>
    </source>
</evidence>
<dbReference type="EMBL" id="CAUYUE010000004">
    <property type="protein sequence ID" value="CAK0767669.1"/>
    <property type="molecule type" value="Genomic_DNA"/>
</dbReference>
<dbReference type="Gene3D" id="3.40.1440.10">
    <property type="entry name" value="GIY-YIG endonuclease"/>
    <property type="match status" value="1"/>
</dbReference>
<gene>
    <name evidence="1" type="ORF">CVIRNUC_003484</name>
</gene>
<dbReference type="InterPro" id="IPR007031">
    <property type="entry name" value="Poxvirus_VLTF3"/>
</dbReference>
<sequence length="523" mass="60201">MEGVTHKYGEEDIEIDLSKYSRVYRVDGPLDSEECKSYIGKCSLVDASGRPRDIDERFADHIRSVNREHNSPPIIKAAFERYGSEAFKITAIELCLNEDVSKREIYWINTLNTQHPNGYNSMGGNPETGRYELHPDTKRLISQNRSGFHRREWPEGSFPRAKVQLVRTVKAEGYRGFHKGLPKAFMSGGLTMEAKKALALAWHLFGEDPGRLPHVRTNALDAQGNAITQKGVYPCLDKDGNIRNYRGQHPNRSELVQRTFKTVGEASAFAKLLMSLPVDNTPAEYLQKTKREARPADMKYLKKKSDKNGDLYGYEVDLGPKVSKSGTRISRLFGVRTKTIEENTADAKAFREITGSLGCENGREWIAQFFARESTEIPQEVYDTLWSEIKKNRITDMKMLTNKRMREFLKKHRLNKYYEHINFLLHKMCSTAAPPTISKANEERLCNAFKQIQGPFAESHHAKSRRNFLSYSFVLYKLSQLFELDDLTPHFNLLKSREKLQKQDEIWGDICKKLNWEHVSTVY</sequence>
<accession>A0AAV1HZV0</accession>
<proteinExistence type="predicted"/>
<protein>
    <submittedName>
        <fullName evidence="1">Uncharacterized protein</fullName>
    </submittedName>
</protein>
<comment type="caution">
    <text evidence="1">The sequence shown here is derived from an EMBL/GenBank/DDBJ whole genome shotgun (WGS) entry which is preliminary data.</text>
</comment>